<reference evidence="3" key="1">
    <citation type="submission" date="2015-09" db="EMBL/GenBank/DDBJ databases">
        <authorList>
            <consortium name="Pathogen Informatics"/>
        </authorList>
    </citation>
    <scope>NUCLEOTIDE SEQUENCE [LARGE SCALE GENOMIC DNA]</scope>
    <source>
        <strain evidence="3">Lake Konstanz</strain>
    </source>
</reference>
<keyword evidence="3" id="KW-1185">Reference proteome</keyword>
<feature type="compositionally biased region" description="Basic and acidic residues" evidence="1">
    <location>
        <begin position="391"/>
        <end position="402"/>
    </location>
</feature>
<feature type="compositionally biased region" description="Polar residues" evidence="1">
    <location>
        <begin position="561"/>
        <end position="571"/>
    </location>
</feature>
<dbReference type="AlphaFoldDB" id="A0A0S4JMV8"/>
<gene>
    <name evidence="2" type="ORF">BSAL_39605</name>
</gene>
<dbReference type="SMART" id="SM00015">
    <property type="entry name" value="IQ"/>
    <property type="match status" value="5"/>
</dbReference>
<organism evidence="2 3">
    <name type="scientific">Bodo saltans</name>
    <name type="common">Flagellated protozoan</name>
    <dbReference type="NCBI Taxonomy" id="75058"/>
    <lineage>
        <taxon>Eukaryota</taxon>
        <taxon>Discoba</taxon>
        <taxon>Euglenozoa</taxon>
        <taxon>Kinetoplastea</taxon>
        <taxon>Metakinetoplastina</taxon>
        <taxon>Eubodonida</taxon>
        <taxon>Bodonidae</taxon>
        <taxon>Bodo</taxon>
    </lineage>
</organism>
<feature type="region of interest" description="Disordered" evidence="1">
    <location>
        <begin position="551"/>
        <end position="586"/>
    </location>
</feature>
<dbReference type="InterPro" id="IPR032675">
    <property type="entry name" value="LRR_dom_sf"/>
</dbReference>
<feature type="compositionally biased region" description="Polar residues" evidence="1">
    <location>
        <begin position="406"/>
        <end position="417"/>
    </location>
</feature>
<evidence type="ECO:0000313" key="3">
    <source>
        <dbReference type="Proteomes" id="UP000051952"/>
    </source>
</evidence>
<dbReference type="PROSITE" id="PS50096">
    <property type="entry name" value="IQ"/>
    <property type="match status" value="4"/>
</dbReference>
<feature type="compositionally biased region" description="Acidic residues" evidence="1">
    <location>
        <begin position="377"/>
        <end position="389"/>
    </location>
</feature>
<protein>
    <submittedName>
        <fullName evidence="2">IQ calmodulin-binding protein, putative</fullName>
    </submittedName>
</protein>
<name>A0A0S4JMV8_BODSA</name>
<proteinExistence type="predicted"/>
<dbReference type="VEuPathDB" id="TriTrypDB:BSAL_39605"/>
<dbReference type="Gene3D" id="3.80.10.10">
    <property type="entry name" value="Ribonuclease Inhibitor"/>
    <property type="match status" value="1"/>
</dbReference>
<dbReference type="Proteomes" id="UP000051952">
    <property type="component" value="Unassembled WGS sequence"/>
</dbReference>
<dbReference type="SUPFAM" id="SSF52047">
    <property type="entry name" value="RNI-like"/>
    <property type="match status" value="1"/>
</dbReference>
<dbReference type="EMBL" id="CYKH01002090">
    <property type="protein sequence ID" value="CUG92836.1"/>
    <property type="molecule type" value="Genomic_DNA"/>
</dbReference>
<evidence type="ECO:0000313" key="2">
    <source>
        <dbReference type="EMBL" id="CUG92836.1"/>
    </source>
</evidence>
<dbReference type="Gene3D" id="1.20.5.190">
    <property type="match status" value="1"/>
</dbReference>
<dbReference type="Pfam" id="PF00612">
    <property type="entry name" value="IQ"/>
    <property type="match status" value="3"/>
</dbReference>
<evidence type="ECO:0000256" key="1">
    <source>
        <dbReference type="SAM" id="MobiDB-lite"/>
    </source>
</evidence>
<feature type="region of interest" description="Disordered" evidence="1">
    <location>
        <begin position="458"/>
        <end position="478"/>
    </location>
</feature>
<dbReference type="InterPro" id="IPR000048">
    <property type="entry name" value="IQ_motif_EF-hand-BS"/>
</dbReference>
<accession>A0A0S4JMV8</accession>
<feature type="region of interest" description="Disordered" evidence="1">
    <location>
        <begin position="356"/>
        <end position="421"/>
    </location>
</feature>
<sequence length="940" mass="106471">MAARCIQRFSRLVRSVRLLQRKRDWDHRAKQLAHLEYAAQKIQRCWQLKVARNTAAMKKIEMEERSQAASFIQNNARVWVAKSKLRRLQQKQEDLKFGEQLERSALRIQANFRGWRVRLWYANVLQQRDDRYNLLHRVAQNYLFRKDLAMYYLRNRRARAANRIQTAYRHYRSLIVADRRFRMRVSMVTGMRQREAAAVAIQRNIRCFFAVNAFKLLRHRRHSAAIRIQTQVRMMLARQVLDALIYDFRRELAARRVQMMWLATVHKFRQRREVFEYEAQLLQMDLTALFRSEANSRRDIHLQEDHLWSRELYRFQTILTKLTEEYAVRLAAWRKRSPAELQQEAATRIQSVLRGHLSRRGGGDGTTLDASDIPRAEEEEDDVTTDMTEDMLNRYDRQRGRDPYLPTQQNGPTSAGQANVHHDSRVAKGTAVAQNLRLLSHGLMPSLLQEAAARQRKAVHHLHNGGSSNHDVHDDASDEPPQSWFAWLAERPELCNRSFERLLQRETSARVRVEQVYEVELALLQAQYRVPENAHLRPILALTTRSHSLISTARDDGGGSSSARKQSTSTPRALAATADGTSSSGRAALTVVPSSSSVATPRSRGIVLPPMLHPNSHAALHSHHVASIVTNTYPPSRAEALRDVMGLSREAVTGTAFRNASLLTSARQQQHQQQQLTINHGAWEDEDIDTAAVQVAVEEHRQLTIQSVDESVEENVAAERSQARTDSAAACDLRSLNLSDTQLSLILEKLRSNTVFTALYLDHNRIHDHTCSDIGGLMLHNTAIATYSLANSDISDVGATHLVSSILKAPHVLVVDLRGTMVTEPYRKHLSNLLNRNIARARQVREQREREELLQKQAQLALHGVPSQQQSTTHRTGFAALRSLPPPQPATTTSAATGTQAVVGNSGVLAPARTGRSAATSIKQNIVSSMSGVVDPEMVL</sequence>